<keyword evidence="8" id="KW-1185">Reference proteome</keyword>
<dbReference type="FunFam" id="3.20.20.70:FF:000210">
    <property type="entry name" value="2-nitropropane dioxygenase"/>
    <property type="match status" value="1"/>
</dbReference>
<keyword evidence="3" id="KW-0288">FMN</keyword>
<reference evidence="7" key="2">
    <citation type="submission" date="2020-09" db="EMBL/GenBank/DDBJ databases">
        <authorList>
            <person name="Sun Q."/>
            <person name="Zhou Y."/>
        </authorList>
    </citation>
    <scope>NUCLEOTIDE SEQUENCE</scope>
    <source>
        <strain evidence="7">CGMCC 1.12919</strain>
    </source>
</reference>
<dbReference type="PANTHER" id="PTHR42747:SF4">
    <property type="entry name" value="BLR1330 PROTEIN"/>
    <property type="match status" value="1"/>
</dbReference>
<proteinExistence type="inferred from homology"/>
<dbReference type="EMBL" id="BMGG01000008">
    <property type="protein sequence ID" value="GGC82145.1"/>
    <property type="molecule type" value="Genomic_DNA"/>
</dbReference>
<dbReference type="Proteomes" id="UP000637002">
    <property type="component" value="Unassembled WGS sequence"/>
</dbReference>
<keyword evidence="4" id="KW-0560">Oxidoreductase</keyword>
<evidence type="ECO:0000256" key="5">
    <source>
        <dbReference type="ARBA" id="ARBA00023033"/>
    </source>
</evidence>
<dbReference type="InterPro" id="IPR004136">
    <property type="entry name" value="NMO"/>
</dbReference>
<protein>
    <submittedName>
        <fullName evidence="7">2-nitropropane dioxygenase</fullName>
    </submittedName>
</protein>
<comment type="caution">
    <text evidence="7">The sequence shown here is derived from an EMBL/GenBank/DDBJ whole genome shotgun (WGS) entry which is preliminary data.</text>
</comment>
<dbReference type="GO" id="GO:0051213">
    <property type="term" value="F:dioxygenase activity"/>
    <property type="evidence" value="ECO:0007669"/>
    <property type="project" value="UniProtKB-KW"/>
</dbReference>
<evidence type="ECO:0000256" key="1">
    <source>
        <dbReference type="ARBA" id="ARBA00009881"/>
    </source>
</evidence>
<keyword evidence="7" id="KW-0223">Dioxygenase</keyword>
<comment type="similarity">
    <text evidence="1">Belongs to the nitronate monooxygenase family. NMO class I subfamily.</text>
</comment>
<name>A0A916UPP0_9HYPH</name>
<sequence>MCKIEHRRTAIKPYAGAAGEARPAHGPPIQDSSMPATAPLADRLELPVVGSPLFIVSGPELVIAQCKAGVVGSFPALNARPVHVLDEWLTRIRGELGDYAARHPEKKVAPFAVNQICHASNDRLMQDMELCVKHEVPIIITSLRPPAEIVEAAHSYGGVVFHDVINVKHARKAAEQGVDGLILVCAGAGGHAGTLSPFALVREVKQWFGGTVLLSGAISDGWGIAGALALGADLAYMGTRFVATAEANADAAYKQALMDYAAHHIVYTNLFTGVHGNYLGPSIAAAGLDPDNLPVADKTKMNFGSGGNMKSKAWRDIWGCGQGIGQITDAPAVAELVERLKREFAEACDGFTRRAGRAA</sequence>
<evidence type="ECO:0000313" key="8">
    <source>
        <dbReference type="Proteomes" id="UP000637002"/>
    </source>
</evidence>
<dbReference type="Gene3D" id="3.20.20.70">
    <property type="entry name" value="Aldolase class I"/>
    <property type="match status" value="1"/>
</dbReference>
<dbReference type="AlphaFoldDB" id="A0A916UPP0"/>
<dbReference type="GO" id="GO:0018580">
    <property type="term" value="F:nitronate monooxygenase activity"/>
    <property type="evidence" value="ECO:0007669"/>
    <property type="project" value="InterPro"/>
</dbReference>
<keyword evidence="5" id="KW-0503">Monooxygenase</keyword>
<evidence type="ECO:0000256" key="2">
    <source>
        <dbReference type="ARBA" id="ARBA00022630"/>
    </source>
</evidence>
<organism evidence="7 8">
    <name type="scientific">Chelatococcus reniformis</name>
    <dbReference type="NCBI Taxonomy" id="1494448"/>
    <lineage>
        <taxon>Bacteria</taxon>
        <taxon>Pseudomonadati</taxon>
        <taxon>Pseudomonadota</taxon>
        <taxon>Alphaproteobacteria</taxon>
        <taxon>Hyphomicrobiales</taxon>
        <taxon>Chelatococcaceae</taxon>
        <taxon>Chelatococcus</taxon>
    </lineage>
</organism>
<keyword evidence="2" id="KW-0285">Flavoprotein</keyword>
<gene>
    <name evidence="7" type="ORF">GCM10010994_45080</name>
</gene>
<dbReference type="PANTHER" id="PTHR42747">
    <property type="entry name" value="NITRONATE MONOOXYGENASE-RELATED"/>
    <property type="match status" value="1"/>
</dbReference>
<evidence type="ECO:0000256" key="3">
    <source>
        <dbReference type="ARBA" id="ARBA00022643"/>
    </source>
</evidence>
<evidence type="ECO:0000256" key="4">
    <source>
        <dbReference type="ARBA" id="ARBA00023002"/>
    </source>
</evidence>
<reference evidence="7" key="1">
    <citation type="journal article" date="2014" name="Int. J. Syst. Evol. Microbiol.">
        <title>Complete genome sequence of Corynebacterium casei LMG S-19264T (=DSM 44701T), isolated from a smear-ripened cheese.</title>
        <authorList>
            <consortium name="US DOE Joint Genome Institute (JGI-PGF)"/>
            <person name="Walter F."/>
            <person name="Albersmeier A."/>
            <person name="Kalinowski J."/>
            <person name="Ruckert C."/>
        </authorList>
    </citation>
    <scope>NUCLEOTIDE SEQUENCE</scope>
    <source>
        <strain evidence="7">CGMCC 1.12919</strain>
    </source>
</reference>
<dbReference type="CDD" id="cd04730">
    <property type="entry name" value="NPD_like"/>
    <property type="match status" value="1"/>
</dbReference>
<feature type="region of interest" description="Disordered" evidence="6">
    <location>
        <begin position="15"/>
        <end position="35"/>
    </location>
</feature>
<dbReference type="SUPFAM" id="SSF51412">
    <property type="entry name" value="Inosine monophosphate dehydrogenase (IMPDH)"/>
    <property type="match status" value="1"/>
</dbReference>
<evidence type="ECO:0000256" key="6">
    <source>
        <dbReference type="SAM" id="MobiDB-lite"/>
    </source>
</evidence>
<accession>A0A916UPP0</accession>
<dbReference type="InterPro" id="IPR013785">
    <property type="entry name" value="Aldolase_TIM"/>
</dbReference>
<evidence type="ECO:0000313" key="7">
    <source>
        <dbReference type="EMBL" id="GGC82145.1"/>
    </source>
</evidence>
<dbReference type="Pfam" id="PF03060">
    <property type="entry name" value="NMO"/>
    <property type="match status" value="1"/>
</dbReference>